<keyword evidence="3" id="KW-1185">Reference proteome</keyword>
<name>A0A9P8CLC2_9HYPO</name>
<feature type="compositionally biased region" description="Polar residues" evidence="1">
    <location>
        <begin position="313"/>
        <end position="324"/>
    </location>
</feature>
<proteinExistence type="predicted"/>
<accession>A0A9P8CLC2</accession>
<feature type="region of interest" description="Disordered" evidence="1">
    <location>
        <begin position="215"/>
        <end position="352"/>
    </location>
</feature>
<sequence>MYQYMAQHRLSKSTLHSNEHWASLLRAINCAFPEYSGIITTRIERRLACLHDHLRDRGLIEQKGIGRHATTVWPEQTRERILARGWMGDLSALALPLVADMGLVAEETAAGKPAFSDYDPSISDLDRADLASEFSAALSFSDTHPYPGAKHHGHLARYCPSPPASPSLRKARIRGLSHSRWADVSSVQPTVVGRHTSGTPFRDMDFGTDRGSIQPSIVRQSDPHSFEPADFTDDDGASIQPSIVRRRSPPVERVLFPPAKPQAAPDVPLGWPISPYSDDSDMDSSVSIPPPLFSGSRPRRPVSEVFELPGSDVPTQLHQHPQRPQTDDPRLTEPSDRCQPSLSSETDQQHETDTLLLERWRQANAKQRDNEILKRLHPLEQAAAAVEVAELDWCDLFHQRYLNWIRMSLAVMDGLSHPGANMGCALDKLQVVCAQAMADETSDVMIAAAGRSAQCRQSYDALKTEVARHPYFQ</sequence>
<dbReference type="EMBL" id="MU251273">
    <property type="protein sequence ID" value="KAG9250845.1"/>
    <property type="molecule type" value="Genomic_DNA"/>
</dbReference>
<organism evidence="2 3">
    <name type="scientific">Emericellopsis atlantica</name>
    <dbReference type="NCBI Taxonomy" id="2614577"/>
    <lineage>
        <taxon>Eukaryota</taxon>
        <taxon>Fungi</taxon>
        <taxon>Dikarya</taxon>
        <taxon>Ascomycota</taxon>
        <taxon>Pezizomycotina</taxon>
        <taxon>Sordariomycetes</taxon>
        <taxon>Hypocreomycetidae</taxon>
        <taxon>Hypocreales</taxon>
        <taxon>Bionectriaceae</taxon>
        <taxon>Emericellopsis</taxon>
    </lineage>
</organism>
<protein>
    <submittedName>
        <fullName evidence="2">Uncharacterized protein</fullName>
    </submittedName>
</protein>
<evidence type="ECO:0000313" key="3">
    <source>
        <dbReference type="Proteomes" id="UP000887229"/>
    </source>
</evidence>
<evidence type="ECO:0000313" key="2">
    <source>
        <dbReference type="EMBL" id="KAG9250845.1"/>
    </source>
</evidence>
<evidence type="ECO:0000256" key="1">
    <source>
        <dbReference type="SAM" id="MobiDB-lite"/>
    </source>
</evidence>
<gene>
    <name evidence="2" type="ORF">F5Z01DRAFT_639933</name>
</gene>
<dbReference type="Proteomes" id="UP000887229">
    <property type="component" value="Unassembled WGS sequence"/>
</dbReference>
<comment type="caution">
    <text evidence="2">The sequence shown here is derived from an EMBL/GenBank/DDBJ whole genome shotgun (WGS) entry which is preliminary data.</text>
</comment>
<reference evidence="2" key="1">
    <citation type="journal article" date="2021" name="IMA Fungus">
        <title>Genomic characterization of three marine fungi, including Emericellopsis atlantica sp. nov. with signatures of a generalist lifestyle and marine biomass degradation.</title>
        <authorList>
            <person name="Hagestad O.C."/>
            <person name="Hou L."/>
            <person name="Andersen J.H."/>
            <person name="Hansen E.H."/>
            <person name="Altermark B."/>
            <person name="Li C."/>
            <person name="Kuhnert E."/>
            <person name="Cox R.J."/>
            <person name="Crous P.W."/>
            <person name="Spatafora J.W."/>
            <person name="Lail K."/>
            <person name="Amirebrahimi M."/>
            <person name="Lipzen A."/>
            <person name="Pangilinan J."/>
            <person name="Andreopoulos W."/>
            <person name="Hayes R.D."/>
            <person name="Ng V."/>
            <person name="Grigoriev I.V."/>
            <person name="Jackson S.A."/>
            <person name="Sutton T.D.S."/>
            <person name="Dobson A.D.W."/>
            <person name="Rama T."/>
        </authorList>
    </citation>
    <scope>NUCLEOTIDE SEQUENCE</scope>
    <source>
        <strain evidence="2">TS7</strain>
    </source>
</reference>
<feature type="compositionally biased region" description="Low complexity" evidence="1">
    <location>
        <begin position="272"/>
        <end position="287"/>
    </location>
</feature>
<dbReference type="RefSeq" id="XP_046114769.1">
    <property type="nucleotide sequence ID" value="XM_046262480.1"/>
</dbReference>
<feature type="compositionally biased region" description="Basic and acidic residues" evidence="1">
    <location>
        <begin position="325"/>
        <end position="336"/>
    </location>
</feature>
<dbReference type="GeneID" id="70293383"/>
<dbReference type="AlphaFoldDB" id="A0A9P8CLC2"/>